<organism evidence="1 2">
    <name type="scientific">Clostridium zeae</name>
    <dbReference type="NCBI Taxonomy" id="2759022"/>
    <lineage>
        <taxon>Bacteria</taxon>
        <taxon>Bacillati</taxon>
        <taxon>Bacillota</taxon>
        <taxon>Clostridia</taxon>
        <taxon>Eubacteriales</taxon>
        <taxon>Clostridiaceae</taxon>
        <taxon>Clostridium</taxon>
    </lineage>
</organism>
<name>A0ABQ1EA08_9CLOT</name>
<dbReference type="Proteomes" id="UP000663802">
    <property type="component" value="Unassembled WGS sequence"/>
</dbReference>
<evidence type="ECO:0000313" key="2">
    <source>
        <dbReference type="Proteomes" id="UP000663802"/>
    </source>
</evidence>
<evidence type="ECO:0008006" key="3">
    <source>
        <dbReference type="Google" id="ProtNLM"/>
    </source>
</evidence>
<dbReference type="RefSeq" id="WP_206869807.1">
    <property type="nucleotide sequence ID" value="NZ_BMBA01000002.1"/>
</dbReference>
<accession>A0ABQ1EA08</accession>
<gene>
    <name evidence="1" type="ORF">CSC2_20110</name>
</gene>
<dbReference type="EMBL" id="BMBA01000002">
    <property type="protein sequence ID" value="GFZ31485.1"/>
    <property type="molecule type" value="Genomic_DNA"/>
</dbReference>
<reference evidence="1 2" key="1">
    <citation type="journal article" date="2021" name="Int. J. Syst. Evol. Microbiol.">
        <title>Clostridium zeae sp. nov., isolated from corn silage.</title>
        <authorList>
            <person name="Kobayashi H."/>
            <person name="Tanizawa Y."/>
            <person name="Yagura M."/>
            <person name="Sakamoto M."/>
            <person name="Ohkuma M."/>
            <person name="Tohno M."/>
        </authorList>
    </citation>
    <scope>NUCLEOTIDE SEQUENCE [LARGE SCALE GENOMIC DNA]</scope>
    <source>
        <strain evidence="1 2">CSC2</strain>
    </source>
</reference>
<protein>
    <recommendedName>
        <fullName evidence="3">Peptidase C39-like domain-containing protein</fullName>
    </recommendedName>
</protein>
<proteinExistence type="predicted"/>
<keyword evidence="2" id="KW-1185">Reference proteome</keyword>
<comment type="caution">
    <text evidence="1">The sequence shown here is derived from an EMBL/GenBank/DDBJ whole genome shotgun (WGS) entry which is preliminary data.</text>
</comment>
<evidence type="ECO:0000313" key="1">
    <source>
        <dbReference type="EMBL" id="GFZ31485.1"/>
    </source>
</evidence>
<sequence length="186" mass="21189">MKPYISQPKGSMCCGAYSIAYYLWETNKAQHINDRTFVDNIYKEIQVGSNNMGIHEACSDPEKMSKQLRDIWYTDSYLCVLPNSPFIQLANDFNISVENINVIDKVKSGANKYAIIMCGSEKSARALHYILIKYEDNTLKMLNSSAYYGNGTDNVTWENFIIEFNGKLTLERDTPYLYTGAGILIK</sequence>